<keyword evidence="5 6" id="KW-0012">Acyltransferase</keyword>
<keyword evidence="6" id="KW-0677">Repeat</keyword>
<dbReference type="NCBIfam" id="NF003657">
    <property type="entry name" value="PRK05289.1"/>
    <property type="match status" value="1"/>
</dbReference>
<dbReference type="EC" id="2.3.1.129" evidence="6"/>
<dbReference type="Gene3D" id="1.20.1180.10">
    <property type="entry name" value="Udp N-acetylglucosamine O-acyltransferase, C-terminal domain"/>
    <property type="match status" value="1"/>
</dbReference>
<dbReference type="NCBIfam" id="TIGR01852">
    <property type="entry name" value="lipid_A_lpxA"/>
    <property type="match status" value="1"/>
</dbReference>
<comment type="subunit">
    <text evidence="6">Homotrimer.</text>
</comment>
<dbReference type="GO" id="GO:0009245">
    <property type="term" value="P:lipid A biosynthetic process"/>
    <property type="evidence" value="ECO:0007669"/>
    <property type="project" value="UniProtKB-UniRule"/>
</dbReference>
<protein>
    <recommendedName>
        <fullName evidence="6">Acyl-[acyl-carrier-protein]--UDP-N-acetylglucosamine O-acyltransferase</fullName>
        <shortName evidence="6">UDP-N-acetylglucosamine acyltransferase</shortName>
        <ecNumber evidence="6">2.3.1.129</ecNumber>
    </recommendedName>
</protein>
<sequence>MIHPTAIIDPSAKIADDCEIGAYSIVGPDVSIGRGTSIGPHVVLKGPTTIGTENRIFQFASIGEDPQDLKYDGEHTELHIGNNNTIREFTTINRGTEGGGGETRIGDHNLFMAYIHVAHDCIIGDHIVMANGASLAGHVTVNDYAILAGFACVHQFCEIGEHAFVGLNSVANRDVAPFTMAVGNYATGKGINKNGLRRREFSEEAIRALHRAYMVLLRNHGEREKSIALLAEDAAKHKEVARLISFVENSQRGVVR</sequence>
<dbReference type="KEGG" id="gai:IMCC3135_25470"/>
<evidence type="ECO:0000256" key="6">
    <source>
        <dbReference type="HAMAP-Rule" id="MF_00387"/>
    </source>
</evidence>
<evidence type="ECO:0000259" key="7">
    <source>
        <dbReference type="Pfam" id="PF13720"/>
    </source>
</evidence>
<dbReference type="HAMAP" id="MF_00387">
    <property type="entry name" value="LpxA"/>
    <property type="match status" value="1"/>
</dbReference>
<keyword evidence="9" id="KW-1185">Reference proteome</keyword>
<dbReference type="CDD" id="cd03351">
    <property type="entry name" value="LbH_UDP-GlcNAc_AT"/>
    <property type="match status" value="1"/>
</dbReference>
<evidence type="ECO:0000256" key="2">
    <source>
        <dbReference type="ARBA" id="ARBA00022556"/>
    </source>
</evidence>
<evidence type="ECO:0000256" key="3">
    <source>
        <dbReference type="ARBA" id="ARBA00022679"/>
    </source>
</evidence>
<dbReference type="GO" id="GO:0005737">
    <property type="term" value="C:cytoplasm"/>
    <property type="evidence" value="ECO:0007669"/>
    <property type="project" value="UniProtKB-SubCell"/>
</dbReference>
<evidence type="ECO:0000256" key="4">
    <source>
        <dbReference type="ARBA" id="ARBA00023098"/>
    </source>
</evidence>
<evidence type="ECO:0000313" key="9">
    <source>
        <dbReference type="Proteomes" id="UP000250079"/>
    </source>
</evidence>
<dbReference type="GO" id="GO:0008780">
    <property type="term" value="F:acyl-[acyl-carrier-protein]-UDP-N-acetylglucosamine O-acyltransferase activity"/>
    <property type="evidence" value="ECO:0007669"/>
    <property type="project" value="UniProtKB-UniRule"/>
</dbReference>
<dbReference type="EMBL" id="CP018632">
    <property type="protein sequence ID" value="ASJ75156.1"/>
    <property type="molecule type" value="Genomic_DNA"/>
</dbReference>
<comment type="pathway">
    <text evidence="6">Glycolipid biosynthesis; lipid IV(A) biosynthesis; lipid IV(A) from (3R)-3-hydroxytetradecanoyl-[acyl-carrier-protein] and UDP-N-acetyl-alpha-D-glucosamine: step 1/6.</text>
</comment>
<keyword evidence="4 6" id="KW-0443">Lipid metabolism</keyword>
<keyword evidence="6" id="KW-0963">Cytoplasm</keyword>
<name>A0A2Z2NUH5_9GAMM</name>
<dbReference type="AlphaFoldDB" id="A0A2Z2NUH5"/>
<dbReference type="PANTHER" id="PTHR43480:SF1">
    <property type="entry name" value="ACYL-[ACYL-CARRIER-PROTEIN]--UDP-N-ACETYLGLUCOSAMINE O-ACYLTRANSFERASE, MITOCHONDRIAL-RELATED"/>
    <property type="match status" value="1"/>
</dbReference>
<proteinExistence type="inferred from homology"/>
<dbReference type="InterPro" id="IPR011004">
    <property type="entry name" value="Trimer_LpxA-like_sf"/>
</dbReference>
<feature type="domain" description="UDP N-acetylglucosamine O-acyltransferase C-terminal" evidence="7">
    <location>
        <begin position="174"/>
        <end position="255"/>
    </location>
</feature>
<dbReference type="Pfam" id="PF13720">
    <property type="entry name" value="Acetyltransf_11"/>
    <property type="match status" value="1"/>
</dbReference>
<organism evidence="8 9">
    <name type="scientific">Granulosicoccus antarcticus IMCC3135</name>
    <dbReference type="NCBI Taxonomy" id="1192854"/>
    <lineage>
        <taxon>Bacteria</taxon>
        <taxon>Pseudomonadati</taxon>
        <taxon>Pseudomonadota</taxon>
        <taxon>Gammaproteobacteria</taxon>
        <taxon>Chromatiales</taxon>
        <taxon>Granulosicoccaceae</taxon>
        <taxon>Granulosicoccus</taxon>
    </lineage>
</organism>
<comment type="subcellular location">
    <subcellularLocation>
        <location evidence="6">Cytoplasm</location>
    </subcellularLocation>
</comment>
<dbReference type="Gene3D" id="2.160.10.10">
    <property type="entry name" value="Hexapeptide repeat proteins"/>
    <property type="match status" value="1"/>
</dbReference>
<dbReference type="OrthoDB" id="9807278at2"/>
<dbReference type="PANTHER" id="PTHR43480">
    <property type="entry name" value="ACYL-[ACYL-CARRIER-PROTEIN]--UDP-N-ACETYLGLUCOSAMINE O-ACYLTRANSFERASE"/>
    <property type="match status" value="1"/>
</dbReference>
<comment type="similarity">
    <text evidence="6">Belongs to the transferase hexapeptide repeat family. LpxA subfamily.</text>
</comment>
<dbReference type="GO" id="GO:0016020">
    <property type="term" value="C:membrane"/>
    <property type="evidence" value="ECO:0007669"/>
    <property type="project" value="GOC"/>
</dbReference>
<dbReference type="SUPFAM" id="SSF51161">
    <property type="entry name" value="Trimeric LpxA-like enzymes"/>
    <property type="match status" value="1"/>
</dbReference>
<comment type="catalytic activity">
    <reaction evidence="6">
        <text>a (3R)-hydroxyacyl-[ACP] + UDP-N-acetyl-alpha-D-glucosamine = a UDP-3-O-[(3R)-3-hydroxyacyl]-N-acetyl-alpha-D-glucosamine + holo-[ACP]</text>
        <dbReference type="Rhea" id="RHEA:67812"/>
        <dbReference type="Rhea" id="RHEA-COMP:9685"/>
        <dbReference type="Rhea" id="RHEA-COMP:9945"/>
        <dbReference type="ChEBI" id="CHEBI:57705"/>
        <dbReference type="ChEBI" id="CHEBI:64479"/>
        <dbReference type="ChEBI" id="CHEBI:78827"/>
        <dbReference type="ChEBI" id="CHEBI:173225"/>
        <dbReference type="EC" id="2.3.1.129"/>
    </reaction>
</comment>
<dbReference type="PIRSF" id="PIRSF000456">
    <property type="entry name" value="UDP-GlcNAc_acltr"/>
    <property type="match status" value="1"/>
</dbReference>
<keyword evidence="1 6" id="KW-0444">Lipid biosynthesis</keyword>
<reference evidence="8 9" key="1">
    <citation type="submission" date="2016-12" db="EMBL/GenBank/DDBJ databases">
        <authorList>
            <person name="Song W.-J."/>
            <person name="Kurnit D.M."/>
        </authorList>
    </citation>
    <scope>NUCLEOTIDE SEQUENCE [LARGE SCALE GENOMIC DNA]</scope>
    <source>
        <strain evidence="8 9">IMCC3135</strain>
    </source>
</reference>
<dbReference type="Proteomes" id="UP000250079">
    <property type="component" value="Chromosome"/>
</dbReference>
<keyword evidence="3 6" id="KW-0808">Transferase</keyword>
<evidence type="ECO:0000313" key="8">
    <source>
        <dbReference type="EMBL" id="ASJ75156.1"/>
    </source>
</evidence>
<comment type="function">
    <text evidence="6">Involved in the biosynthesis of lipid A, a phosphorylated glycolipid that anchors the lipopolysaccharide to the outer membrane of the cell.</text>
</comment>
<dbReference type="UniPathway" id="UPA00359">
    <property type="reaction ID" value="UER00477"/>
</dbReference>
<dbReference type="InterPro" id="IPR037157">
    <property type="entry name" value="Acetyltransf_C_sf"/>
</dbReference>
<dbReference type="InterPro" id="IPR029098">
    <property type="entry name" value="Acetyltransf_C"/>
</dbReference>
<evidence type="ECO:0000256" key="1">
    <source>
        <dbReference type="ARBA" id="ARBA00022516"/>
    </source>
</evidence>
<evidence type="ECO:0000256" key="5">
    <source>
        <dbReference type="ARBA" id="ARBA00023315"/>
    </source>
</evidence>
<gene>
    <name evidence="6 8" type="primary">lpxA</name>
    <name evidence="8" type="ORF">IMCC3135_25470</name>
</gene>
<keyword evidence="2 6" id="KW-0441">Lipid A biosynthesis</keyword>
<dbReference type="RefSeq" id="WP_088920104.1">
    <property type="nucleotide sequence ID" value="NZ_CP018632.1"/>
</dbReference>
<accession>A0A2Z2NUH5</accession>
<dbReference type="InterPro" id="IPR010137">
    <property type="entry name" value="Lipid_A_LpxA"/>
</dbReference>